<dbReference type="GO" id="GO:0005737">
    <property type="term" value="C:cytoplasm"/>
    <property type="evidence" value="ECO:0007669"/>
    <property type="project" value="TreeGrafter"/>
</dbReference>
<dbReference type="EMBL" id="CMVM020000320">
    <property type="status" value="NOT_ANNOTATED_CDS"/>
    <property type="molecule type" value="Genomic_DNA"/>
</dbReference>
<dbReference type="InterPro" id="IPR009038">
    <property type="entry name" value="GOLD_dom"/>
</dbReference>
<reference evidence="3" key="2">
    <citation type="submission" date="2018-02" db="UniProtKB">
        <authorList>
            <consortium name="EnsemblMetazoa"/>
        </authorList>
    </citation>
    <scope>IDENTIFICATION</scope>
</reference>
<reference evidence="4" key="1">
    <citation type="submission" date="2013-10" db="EMBL/GenBank/DDBJ databases">
        <title>Genome sequencing of Onchocerca volvulus.</title>
        <authorList>
            <person name="Cotton J."/>
            <person name="Tsai J."/>
            <person name="Stanley E."/>
            <person name="Tracey A."/>
            <person name="Holroyd N."/>
            <person name="Lustigman S."/>
            <person name="Berriman M."/>
        </authorList>
    </citation>
    <scope>NUCLEOTIDE SEQUENCE</scope>
</reference>
<name>A0A2K6VDK5_ONCVO</name>
<accession>A0A2K6VDK5</accession>
<dbReference type="SMART" id="SM00516">
    <property type="entry name" value="SEC14"/>
    <property type="match status" value="1"/>
</dbReference>
<dbReference type="PROSITE" id="PS50191">
    <property type="entry name" value="CRAL_TRIO"/>
    <property type="match status" value="1"/>
</dbReference>
<organism evidence="3 4">
    <name type="scientific">Onchocerca volvulus</name>
    <dbReference type="NCBI Taxonomy" id="6282"/>
    <lineage>
        <taxon>Eukaryota</taxon>
        <taxon>Metazoa</taxon>
        <taxon>Ecdysozoa</taxon>
        <taxon>Nematoda</taxon>
        <taxon>Chromadorea</taxon>
        <taxon>Rhabditida</taxon>
        <taxon>Spirurina</taxon>
        <taxon>Spiruromorpha</taxon>
        <taxon>Filarioidea</taxon>
        <taxon>Onchocercidae</taxon>
        <taxon>Onchocerca</taxon>
    </lineage>
</organism>
<evidence type="ECO:0000259" key="1">
    <source>
        <dbReference type="PROSITE" id="PS50191"/>
    </source>
</evidence>
<dbReference type="InterPro" id="IPR036598">
    <property type="entry name" value="GOLD_dom_sf"/>
</dbReference>
<dbReference type="EnsemblMetazoa" id="OVOC10143.2">
    <property type="protein sequence ID" value="OVOC10143.2"/>
    <property type="gene ID" value="WBGene00246952"/>
</dbReference>
<dbReference type="Gene3D" id="3.40.525.10">
    <property type="entry name" value="CRAL-TRIO lipid binding domain"/>
    <property type="match status" value="1"/>
</dbReference>
<keyword evidence="4" id="KW-1185">Reference proteome</keyword>
<evidence type="ECO:0000259" key="2">
    <source>
        <dbReference type="PROSITE" id="PS50866"/>
    </source>
</evidence>
<proteinExistence type="predicted"/>
<dbReference type="PANTHER" id="PTHR23324:SF88">
    <property type="entry name" value="CRAL-TRIO DOMAIN-CONTAINING PROTEIN"/>
    <property type="match status" value="1"/>
</dbReference>
<feature type="domain" description="CRAL-TRIO" evidence="1">
    <location>
        <begin position="84"/>
        <end position="256"/>
    </location>
</feature>
<evidence type="ECO:0000313" key="3">
    <source>
        <dbReference type="EnsemblMetazoa" id="OVOC10143.2"/>
    </source>
</evidence>
<sequence>MNLNEISARDRALIEQLREAIRDELLLVPAYDDDFSLLRWITGWDRKLDVIIPKIKCSLRSIAALGFNKYDFSTLEKISAHCDSLNELVKYIPGSLLGYDKQHNVISIQMIGHLDARNLLSCLRNSDLYILRIAETEGVMNLIRKNEKILGCQLGTLVIFDLDQIRLDRFSMPIVKVITTMFTQLQEMYPDVIHKILVINIPTFFRMIWTLISPCLSKHTQEKIEILGADWKQKLKEYIDEDVLYEHWGGIRKAETPYGHIRLGGEVPENFRYDPSNDVPASKLQKLKIPARTSDFVSVVVEDYNPNRKLSWWWRIESGDIDFTIIRSDDSINENNDKNQDVIIWPRFRLQTLYVPESGEVSCAKPGIYKLLFDNTHSRFYCKIINYHFEVLDE</sequence>
<dbReference type="PROSITE" id="PS50866">
    <property type="entry name" value="GOLD"/>
    <property type="match status" value="1"/>
</dbReference>
<dbReference type="SUPFAM" id="SSF101576">
    <property type="entry name" value="Supernatant protein factor (SPF), C-terminal domain"/>
    <property type="match status" value="1"/>
</dbReference>
<dbReference type="PANTHER" id="PTHR23324">
    <property type="entry name" value="SEC14 RELATED PROTEIN"/>
    <property type="match status" value="1"/>
</dbReference>
<dbReference type="STRING" id="6282.A0A2K6VDK5"/>
<dbReference type="AlphaFoldDB" id="A0A2K6VDK5"/>
<dbReference type="SUPFAM" id="SSF52087">
    <property type="entry name" value="CRAL/TRIO domain"/>
    <property type="match status" value="1"/>
</dbReference>
<dbReference type="InterPro" id="IPR001251">
    <property type="entry name" value="CRAL-TRIO_dom"/>
</dbReference>
<dbReference type="Gene3D" id="2.60.120.680">
    <property type="entry name" value="GOLD domain"/>
    <property type="match status" value="1"/>
</dbReference>
<feature type="domain" description="GOLD" evidence="2">
    <location>
        <begin position="268"/>
        <end position="391"/>
    </location>
</feature>
<dbReference type="Proteomes" id="UP000024404">
    <property type="component" value="Unassembled WGS sequence"/>
</dbReference>
<dbReference type="CDD" id="cd00170">
    <property type="entry name" value="SEC14"/>
    <property type="match status" value="1"/>
</dbReference>
<evidence type="ECO:0008006" key="5">
    <source>
        <dbReference type="Google" id="ProtNLM"/>
    </source>
</evidence>
<dbReference type="InterPro" id="IPR051064">
    <property type="entry name" value="SEC14/CRAL-TRIO_domain"/>
</dbReference>
<dbReference type="OMA" id="CLAKQTQ"/>
<dbReference type="InterPro" id="IPR036865">
    <property type="entry name" value="CRAL-TRIO_dom_sf"/>
</dbReference>
<protein>
    <recommendedName>
        <fullName evidence="5">CRAL-TRIO domain-containing protein</fullName>
    </recommendedName>
</protein>
<evidence type="ECO:0000313" key="4">
    <source>
        <dbReference type="Proteomes" id="UP000024404"/>
    </source>
</evidence>
<dbReference type="EnsemblMetazoa" id="OVOC10143.1">
    <property type="protein sequence ID" value="OVOC10143.1"/>
    <property type="gene ID" value="WBGene00246952"/>
</dbReference>
<dbReference type="Pfam" id="PF00650">
    <property type="entry name" value="CRAL_TRIO"/>
    <property type="match status" value="1"/>
</dbReference>